<dbReference type="PANTHER" id="PTHR23023">
    <property type="entry name" value="DIMETHYLANILINE MONOOXYGENASE"/>
    <property type="match status" value="1"/>
</dbReference>
<name>A0A1Y1Y9D7_9PLEO</name>
<dbReference type="Gene3D" id="3.50.50.60">
    <property type="entry name" value="FAD/NAD(P)-binding domain"/>
    <property type="match status" value="1"/>
</dbReference>
<dbReference type="Proteomes" id="UP000193144">
    <property type="component" value="Unassembled WGS sequence"/>
</dbReference>
<dbReference type="InterPro" id="IPR020946">
    <property type="entry name" value="Flavin_mOase-like"/>
</dbReference>
<gene>
    <name evidence="5" type="ORF">BCR34DRAFT_594369</name>
</gene>
<dbReference type="OrthoDB" id="66881at2759"/>
<evidence type="ECO:0000313" key="5">
    <source>
        <dbReference type="EMBL" id="ORX94632.1"/>
    </source>
</evidence>
<comment type="similarity">
    <text evidence="1">Belongs to the FMO family.</text>
</comment>
<dbReference type="InterPro" id="IPR036188">
    <property type="entry name" value="FAD/NAD-bd_sf"/>
</dbReference>
<keyword evidence="2" id="KW-0285">Flavoprotein</keyword>
<dbReference type="GO" id="GO:0050661">
    <property type="term" value="F:NADP binding"/>
    <property type="evidence" value="ECO:0007669"/>
    <property type="project" value="InterPro"/>
</dbReference>
<protein>
    <recommendedName>
        <fullName evidence="7">Flavin-containing monooxygenase</fullName>
    </recommendedName>
</protein>
<dbReference type="PRINTS" id="PR00419">
    <property type="entry name" value="ADXRDTASE"/>
</dbReference>
<reference evidence="5 6" key="1">
    <citation type="submission" date="2016-07" db="EMBL/GenBank/DDBJ databases">
        <title>Pervasive Adenine N6-methylation of Active Genes in Fungi.</title>
        <authorList>
            <consortium name="DOE Joint Genome Institute"/>
            <person name="Mondo S.J."/>
            <person name="Dannebaum R.O."/>
            <person name="Kuo R.C."/>
            <person name="Labutti K."/>
            <person name="Haridas S."/>
            <person name="Kuo A."/>
            <person name="Salamov A."/>
            <person name="Ahrendt S.R."/>
            <person name="Lipzen A."/>
            <person name="Sullivan W."/>
            <person name="Andreopoulos W.B."/>
            <person name="Clum A."/>
            <person name="Lindquist E."/>
            <person name="Daum C."/>
            <person name="Ramamoorthy G.K."/>
            <person name="Gryganskyi A."/>
            <person name="Culley D."/>
            <person name="Magnuson J.K."/>
            <person name="James T.Y."/>
            <person name="O'Malley M.A."/>
            <person name="Stajich J.E."/>
            <person name="Spatafora J.W."/>
            <person name="Visel A."/>
            <person name="Grigoriev I.V."/>
        </authorList>
    </citation>
    <scope>NUCLEOTIDE SEQUENCE [LARGE SCALE GENOMIC DNA]</scope>
    <source>
        <strain evidence="5 6">CBS 115471</strain>
    </source>
</reference>
<comment type="caution">
    <text evidence="5">The sequence shown here is derived from an EMBL/GenBank/DDBJ whole genome shotgun (WGS) entry which is preliminary data.</text>
</comment>
<dbReference type="InterPro" id="IPR050346">
    <property type="entry name" value="FMO-like"/>
</dbReference>
<dbReference type="SUPFAM" id="SSF51905">
    <property type="entry name" value="FAD/NAD(P)-binding domain"/>
    <property type="match status" value="1"/>
</dbReference>
<evidence type="ECO:0000313" key="6">
    <source>
        <dbReference type="Proteomes" id="UP000193144"/>
    </source>
</evidence>
<evidence type="ECO:0008006" key="7">
    <source>
        <dbReference type="Google" id="ProtNLM"/>
    </source>
</evidence>
<evidence type="ECO:0000256" key="1">
    <source>
        <dbReference type="ARBA" id="ARBA00009183"/>
    </source>
</evidence>
<sequence length="163" mass="18787">MAAQRVAVIGAGACGMSMMKTLREDGFHVTCYERRKQVGRLWAYTDDPLMTTALPYYPSHLTASQFQEFMESYARHFDLLSGVVFGASVTRATRNDDDTRWKLEMLVEGKTRSEEFDKVVFCHGYQTQPTMPKFEGQELFKGTLMHAQQFRRQVQVPVRRCRG</sequence>
<dbReference type="GO" id="GO:0004499">
    <property type="term" value="F:N,N-dimethylaniline monooxygenase activity"/>
    <property type="evidence" value="ECO:0007669"/>
    <property type="project" value="InterPro"/>
</dbReference>
<evidence type="ECO:0000256" key="3">
    <source>
        <dbReference type="ARBA" id="ARBA00022827"/>
    </source>
</evidence>
<dbReference type="GO" id="GO:0050660">
    <property type="term" value="F:flavin adenine dinucleotide binding"/>
    <property type="evidence" value="ECO:0007669"/>
    <property type="project" value="InterPro"/>
</dbReference>
<evidence type="ECO:0000256" key="2">
    <source>
        <dbReference type="ARBA" id="ARBA00022630"/>
    </source>
</evidence>
<organism evidence="5 6">
    <name type="scientific">Clohesyomyces aquaticus</name>
    <dbReference type="NCBI Taxonomy" id="1231657"/>
    <lineage>
        <taxon>Eukaryota</taxon>
        <taxon>Fungi</taxon>
        <taxon>Dikarya</taxon>
        <taxon>Ascomycota</taxon>
        <taxon>Pezizomycotina</taxon>
        <taxon>Dothideomycetes</taxon>
        <taxon>Pleosporomycetidae</taxon>
        <taxon>Pleosporales</taxon>
        <taxon>Lindgomycetaceae</taxon>
        <taxon>Clohesyomyces</taxon>
    </lineage>
</organism>
<keyword evidence="4" id="KW-0560">Oxidoreductase</keyword>
<keyword evidence="3" id="KW-0274">FAD</keyword>
<accession>A0A1Y1Y9D7</accession>
<dbReference type="Pfam" id="PF00743">
    <property type="entry name" value="FMO-like"/>
    <property type="match status" value="2"/>
</dbReference>
<keyword evidence="6" id="KW-1185">Reference proteome</keyword>
<dbReference type="EMBL" id="MCFA01000303">
    <property type="protein sequence ID" value="ORX94632.1"/>
    <property type="molecule type" value="Genomic_DNA"/>
</dbReference>
<dbReference type="AlphaFoldDB" id="A0A1Y1Y9D7"/>
<proteinExistence type="inferred from homology"/>
<evidence type="ECO:0000256" key="4">
    <source>
        <dbReference type="ARBA" id="ARBA00023002"/>
    </source>
</evidence>